<keyword evidence="2" id="KW-1185">Reference proteome</keyword>
<organism evidence="1 2">
    <name type="scientific">Drosophila simulans</name>
    <name type="common">Fruit fly</name>
    <dbReference type="NCBI Taxonomy" id="7240"/>
    <lineage>
        <taxon>Eukaryota</taxon>
        <taxon>Metazoa</taxon>
        <taxon>Ecdysozoa</taxon>
        <taxon>Arthropoda</taxon>
        <taxon>Hexapoda</taxon>
        <taxon>Insecta</taxon>
        <taxon>Pterygota</taxon>
        <taxon>Neoptera</taxon>
        <taxon>Endopterygota</taxon>
        <taxon>Diptera</taxon>
        <taxon>Brachycera</taxon>
        <taxon>Muscomorpha</taxon>
        <taxon>Ephydroidea</taxon>
        <taxon>Drosophilidae</taxon>
        <taxon>Drosophila</taxon>
        <taxon>Sophophora</taxon>
    </lineage>
</organism>
<reference evidence="1 2" key="1">
    <citation type="journal article" date="2007" name="Nature">
        <title>Evolution of genes and genomes on the Drosophila phylogeny.</title>
        <authorList>
            <consortium name="Drosophila 12 Genomes Consortium"/>
            <person name="Clark A.G."/>
            <person name="Eisen M.B."/>
            <person name="Smith D.R."/>
            <person name="Bergman C.M."/>
            <person name="Oliver B."/>
            <person name="Markow T.A."/>
            <person name="Kaufman T.C."/>
            <person name="Kellis M."/>
            <person name="Gelbart W."/>
            <person name="Iyer V.N."/>
            <person name="Pollard D.A."/>
            <person name="Sackton T.B."/>
            <person name="Larracuente A.M."/>
            <person name="Singh N.D."/>
            <person name="Abad J.P."/>
            <person name="Abt D.N."/>
            <person name="Adryan B."/>
            <person name="Aguade M."/>
            <person name="Akashi H."/>
            <person name="Anderson W.W."/>
            <person name="Aquadro C.F."/>
            <person name="Ardell D.H."/>
            <person name="Arguello R."/>
            <person name="Artieri C.G."/>
            <person name="Barbash D.A."/>
            <person name="Barker D."/>
            <person name="Barsanti P."/>
            <person name="Batterham P."/>
            <person name="Batzoglou S."/>
            <person name="Begun D."/>
            <person name="Bhutkar A."/>
            <person name="Blanco E."/>
            <person name="Bosak S.A."/>
            <person name="Bradley R.K."/>
            <person name="Brand A.D."/>
            <person name="Brent M.R."/>
            <person name="Brooks A.N."/>
            <person name="Brown R.H."/>
            <person name="Butlin R.K."/>
            <person name="Caggese C."/>
            <person name="Calvi B.R."/>
            <person name="Bernardo de Carvalho A."/>
            <person name="Caspi A."/>
            <person name="Castrezana S."/>
            <person name="Celniker S.E."/>
            <person name="Chang J.L."/>
            <person name="Chapple C."/>
            <person name="Chatterji S."/>
            <person name="Chinwalla A."/>
            <person name="Civetta A."/>
            <person name="Clifton S.W."/>
            <person name="Comeron J.M."/>
            <person name="Costello J.C."/>
            <person name="Coyne J.A."/>
            <person name="Daub J."/>
            <person name="David R.G."/>
            <person name="Delcher A.L."/>
            <person name="Delehaunty K."/>
            <person name="Do C.B."/>
            <person name="Ebling H."/>
            <person name="Edwards K."/>
            <person name="Eickbush T."/>
            <person name="Evans J.D."/>
            <person name="Filipski A."/>
            <person name="Findeiss S."/>
            <person name="Freyhult E."/>
            <person name="Fulton L."/>
            <person name="Fulton R."/>
            <person name="Garcia A.C."/>
            <person name="Gardiner A."/>
            <person name="Garfield D.A."/>
            <person name="Garvin B.E."/>
            <person name="Gibson G."/>
            <person name="Gilbert D."/>
            <person name="Gnerre S."/>
            <person name="Godfrey J."/>
            <person name="Good R."/>
            <person name="Gotea V."/>
            <person name="Gravely B."/>
            <person name="Greenberg A.J."/>
            <person name="Griffiths-Jones S."/>
            <person name="Gross S."/>
            <person name="Guigo R."/>
            <person name="Gustafson E.A."/>
            <person name="Haerty W."/>
            <person name="Hahn M.W."/>
            <person name="Halligan D.L."/>
            <person name="Halpern A.L."/>
            <person name="Halter G.M."/>
            <person name="Han M.V."/>
            <person name="Heger A."/>
            <person name="Hillier L."/>
            <person name="Hinrichs A.S."/>
            <person name="Holmes I."/>
            <person name="Hoskins R.A."/>
            <person name="Hubisz M.J."/>
            <person name="Hultmark D."/>
            <person name="Huntley M.A."/>
            <person name="Jaffe D.B."/>
            <person name="Jagadeeshan S."/>
            <person name="Jeck W.R."/>
            <person name="Johnson J."/>
            <person name="Jones C.D."/>
            <person name="Jordan W.C."/>
            <person name="Karpen G.H."/>
            <person name="Kataoka E."/>
            <person name="Keightley P.D."/>
            <person name="Kheradpour P."/>
            <person name="Kirkness E.F."/>
            <person name="Koerich L.B."/>
            <person name="Kristiansen K."/>
            <person name="Kudrna D."/>
            <person name="Kulathinal R.J."/>
            <person name="Kumar S."/>
            <person name="Kwok R."/>
            <person name="Lander E."/>
            <person name="Langley C.H."/>
            <person name="Lapoint R."/>
            <person name="Lazzaro B.P."/>
            <person name="Lee S.J."/>
            <person name="Levesque L."/>
            <person name="Li R."/>
            <person name="Lin C.F."/>
            <person name="Lin M.F."/>
            <person name="Lindblad-Toh K."/>
            <person name="Llopart A."/>
            <person name="Long M."/>
            <person name="Low L."/>
            <person name="Lozovsky E."/>
            <person name="Lu J."/>
            <person name="Luo M."/>
            <person name="Machado C.A."/>
            <person name="Makalowski W."/>
            <person name="Marzo M."/>
            <person name="Matsuda M."/>
            <person name="Matzkin L."/>
            <person name="McAllister B."/>
            <person name="McBride C.S."/>
            <person name="McKernan B."/>
            <person name="McKernan K."/>
            <person name="Mendez-Lago M."/>
            <person name="Minx P."/>
            <person name="Mollenhauer M.U."/>
            <person name="Montooth K."/>
            <person name="Mount S.M."/>
            <person name="Mu X."/>
            <person name="Myers E."/>
            <person name="Negre B."/>
            <person name="Newfeld S."/>
            <person name="Nielsen R."/>
            <person name="Noor M.A."/>
            <person name="O'Grady P."/>
            <person name="Pachter L."/>
            <person name="Papaceit M."/>
            <person name="Parisi M.J."/>
            <person name="Parisi M."/>
            <person name="Parts L."/>
            <person name="Pedersen J.S."/>
            <person name="Pesole G."/>
            <person name="Phillippy A.M."/>
            <person name="Ponting C.P."/>
            <person name="Pop M."/>
            <person name="Porcelli D."/>
            <person name="Powell J.R."/>
            <person name="Prohaska S."/>
            <person name="Pruitt K."/>
            <person name="Puig M."/>
            <person name="Quesneville H."/>
            <person name="Ram K.R."/>
            <person name="Rand D."/>
            <person name="Rasmussen M.D."/>
            <person name="Reed L.K."/>
            <person name="Reenan R."/>
            <person name="Reily A."/>
            <person name="Remington K.A."/>
            <person name="Rieger T.T."/>
            <person name="Ritchie M.G."/>
            <person name="Robin C."/>
            <person name="Rogers Y.H."/>
            <person name="Rohde C."/>
            <person name="Rozas J."/>
            <person name="Rubenfield M.J."/>
            <person name="Ruiz A."/>
            <person name="Russo S."/>
            <person name="Salzberg S.L."/>
            <person name="Sanchez-Gracia A."/>
            <person name="Saranga D.J."/>
            <person name="Sato H."/>
            <person name="Schaeffer S.W."/>
            <person name="Schatz M.C."/>
            <person name="Schlenke T."/>
            <person name="Schwartz R."/>
            <person name="Segarra C."/>
            <person name="Singh R.S."/>
            <person name="Sirot L."/>
            <person name="Sirota M."/>
            <person name="Sisneros N.B."/>
            <person name="Smith C.D."/>
            <person name="Smith T.F."/>
            <person name="Spieth J."/>
            <person name="Stage D.E."/>
            <person name="Stark A."/>
            <person name="Stephan W."/>
            <person name="Strausberg R.L."/>
            <person name="Strempel S."/>
            <person name="Sturgill D."/>
            <person name="Sutton G."/>
            <person name="Sutton G.G."/>
            <person name="Tao W."/>
            <person name="Teichmann S."/>
            <person name="Tobari Y.N."/>
            <person name="Tomimura Y."/>
            <person name="Tsolas J.M."/>
            <person name="Valente V.L."/>
            <person name="Venter E."/>
            <person name="Venter J.C."/>
            <person name="Vicario S."/>
            <person name="Vieira F.G."/>
            <person name="Vilella A.J."/>
            <person name="Villasante A."/>
            <person name="Walenz B."/>
            <person name="Wang J."/>
            <person name="Wasserman M."/>
            <person name="Watts T."/>
            <person name="Wilson D."/>
            <person name="Wilson R.K."/>
            <person name="Wing R.A."/>
            <person name="Wolfner M.F."/>
            <person name="Wong A."/>
            <person name="Wong G.K."/>
            <person name="Wu C.I."/>
            <person name="Wu G."/>
            <person name="Yamamoto D."/>
            <person name="Yang H.P."/>
            <person name="Yang S.P."/>
            <person name="Yorke J.A."/>
            <person name="Yoshida K."/>
            <person name="Zdobnov E."/>
            <person name="Zhang P."/>
            <person name="Zhang Y."/>
            <person name="Zimin A.V."/>
            <person name="Baldwin J."/>
            <person name="Abdouelleil A."/>
            <person name="Abdulkadir J."/>
            <person name="Abebe A."/>
            <person name="Abera B."/>
            <person name="Abreu J."/>
            <person name="Acer S.C."/>
            <person name="Aftuck L."/>
            <person name="Alexander A."/>
            <person name="An P."/>
            <person name="Anderson E."/>
            <person name="Anderson S."/>
            <person name="Arachi H."/>
            <person name="Azer M."/>
            <person name="Bachantsang P."/>
            <person name="Barry A."/>
            <person name="Bayul T."/>
            <person name="Berlin A."/>
            <person name="Bessette D."/>
            <person name="Bloom T."/>
            <person name="Blye J."/>
            <person name="Boguslavskiy L."/>
            <person name="Bonnet C."/>
            <person name="Boukhgalter B."/>
            <person name="Bourzgui I."/>
            <person name="Brown A."/>
            <person name="Cahill P."/>
            <person name="Channer S."/>
            <person name="Cheshatsang Y."/>
            <person name="Chuda L."/>
            <person name="Citroen M."/>
            <person name="Collymore A."/>
            <person name="Cooke P."/>
            <person name="Costello M."/>
            <person name="D'Aco K."/>
            <person name="Daza R."/>
            <person name="De Haan G."/>
            <person name="DeGray S."/>
            <person name="DeMaso C."/>
            <person name="Dhargay N."/>
            <person name="Dooley K."/>
            <person name="Dooley E."/>
            <person name="Doricent M."/>
            <person name="Dorje P."/>
            <person name="Dorjee K."/>
            <person name="Dupes A."/>
            <person name="Elong R."/>
            <person name="Falk J."/>
            <person name="Farina A."/>
            <person name="Faro S."/>
            <person name="Ferguson D."/>
            <person name="Fisher S."/>
            <person name="Foley C.D."/>
            <person name="Franke A."/>
            <person name="Friedrich D."/>
            <person name="Gadbois L."/>
            <person name="Gearin G."/>
            <person name="Gearin C.R."/>
            <person name="Giannoukos G."/>
            <person name="Goode T."/>
            <person name="Graham J."/>
            <person name="Grandbois E."/>
            <person name="Grewal S."/>
            <person name="Gyaltsen K."/>
            <person name="Hafez N."/>
            <person name="Hagos B."/>
            <person name="Hall J."/>
            <person name="Henson C."/>
            <person name="Hollinger A."/>
            <person name="Honan T."/>
            <person name="Huard M.D."/>
            <person name="Hughes L."/>
            <person name="Hurhula B."/>
            <person name="Husby M.E."/>
            <person name="Kamat A."/>
            <person name="Kanga B."/>
            <person name="Kashin S."/>
            <person name="Khazanovich D."/>
            <person name="Kisner P."/>
            <person name="Lance K."/>
            <person name="Lara M."/>
            <person name="Lee W."/>
            <person name="Lennon N."/>
            <person name="Letendre F."/>
            <person name="LeVine R."/>
            <person name="Lipovsky A."/>
            <person name="Liu X."/>
            <person name="Liu J."/>
            <person name="Liu S."/>
            <person name="Lokyitsang T."/>
            <person name="Lokyitsang Y."/>
            <person name="Lubonja R."/>
            <person name="Lui A."/>
            <person name="MacDonald P."/>
            <person name="Magnisalis V."/>
            <person name="Maru K."/>
            <person name="Matthews C."/>
            <person name="McCusker W."/>
            <person name="McDonough S."/>
            <person name="Mehta T."/>
            <person name="Meldrim J."/>
            <person name="Meneus L."/>
            <person name="Mihai O."/>
            <person name="Mihalev A."/>
            <person name="Mihova T."/>
            <person name="Mittelman R."/>
            <person name="Mlenga V."/>
            <person name="Montmayeur A."/>
            <person name="Mulrain L."/>
            <person name="Navidi A."/>
            <person name="Naylor J."/>
            <person name="Negash T."/>
            <person name="Nguyen T."/>
            <person name="Nguyen N."/>
            <person name="Nicol R."/>
            <person name="Norbu C."/>
            <person name="Norbu N."/>
            <person name="Novod N."/>
            <person name="O'Neill B."/>
            <person name="Osman S."/>
            <person name="Markiewicz E."/>
            <person name="Oyono O.L."/>
            <person name="Patti C."/>
            <person name="Phunkhang P."/>
            <person name="Pierre F."/>
            <person name="Priest M."/>
            <person name="Raghuraman S."/>
            <person name="Rege F."/>
            <person name="Reyes R."/>
            <person name="Rise C."/>
            <person name="Rogov P."/>
            <person name="Ross K."/>
            <person name="Ryan E."/>
            <person name="Settipalli S."/>
            <person name="Shea T."/>
            <person name="Sherpa N."/>
            <person name="Shi L."/>
            <person name="Shih D."/>
            <person name="Sparrow T."/>
            <person name="Spaulding J."/>
            <person name="Stalker J."/>
            <person name="Stange-Thomann N."/>
            <person name="Stavropoulos S."/>
            <person name="Stone C."/>
            <person name="Strader C."/>
            <person name="Tesfaye S."/>
            <person name="Thomson T."/>
            <person name="Thoulutsang Y."/>
            <person name="Thoulutsang D."/>
            <person name="Topham K."/>
            <person name="Topping I."/>
            <person name="Tsamla T."/>
            <person name="Vassiliev H."/>
            <person name="Vo A."/>
            <person name="Wangchuk T."/>
            <person name="Wangdi T."/>
            <person name="Weiand M."/>
            <person name="Wilkinson J."/>
            <person name="Wilson A."/>
            <person name="Yadav S."/>
            <person name="Young G."/>
            <person name="Yu Q."/>
            <person name="Zembek L."/>
            <person name="Zhong D."/>
            <person name="Zimmer A."/>
            <person name="Zwirko Z."/>
            <person name="Jaffe D.B."/>
            <person name="Alvarez P."/>
            <person name="Brockman W."/>
            <person name="Butler J."/>
            <person name="Chin C."/>
            <person name="Gnerre S."/>
            <person name="Grabherr M."/>
            <person name="Kleber M."/>
            <person name="Mauceli E."/>
            <person name="MacCallum I."/>
        </authorList>
    </citation>
    <scope>NUCLEOTIDE SEQUENCE [LARGE SCALE GENOMIC DNA]</scope>
    <source>
        <strain evidence="2">white501</strain>
    </source>
</reference>
<accession>B4QUA1</accession>
<evidence type="ECO:0000313" key="2">
    <source>
        <dbReference type="Proteomes" id="UP000000304"/>
    </source>
</evidence>
<proteinExistence type="predicted"/>
<protein>
    <submittedName>
        <fullName evidence="1">GD18239</fullName>
    </submittedName>
</protein>
<name>B4QUA1_DROSI</name>
<dbReference type="HOGENOM" id="CLU_2796697_0_0_1"/>
<sequence>MLPFRFSMLIRRSNGLLSDWVEDALRGSLISSHPVRVLDLVRLLVFELWLDGLWFWEPNLLRTRGSDR</sequence>
<dbReference type="Proteomes" id="UP000000304">
    <property type="component" value="Chromosome 3R"/>
</dbReference>
<gene>
    <name evidence="1" type="primary">Dsim\GD18239</name>
    <name evidence="1" type="ORF">Dsim_GD18239</name>
</gene>
<dbReference type="OMA" id="LWFWEPN"/>
<dbReference type="EMBL" id="CM000364">
    <property type="protein sequence ID" value="EDX14338.1"/>
    <property type="molecule type" value="Genomic_DNA"/>
</dbReference>
<evidence type="ECO:0000313" key="1">
    <source>
        <dbReference type="EMBL" id="EDX14338.1"/>
    </source>
</evidence>
<dbReference type="AlphaFoldDB" id="B4QUA1"/>